<dbReference type="Pfam" id="PF00459">
    <property type="entry name" value="Inositol_P"/>
    <property type="match status" value="1"/>
</dbReference>
<organism evidence="10 11">
    <name type="scientific">Parasitella parasitica</name>
    <dbReference type="NCBI Taxonomy" id="35722"/>
    <lineage>
        <taxon>Eukaryota</taxon>
        <taxon>Fungi</taxon>
        <taxon>Fungi incertae sedis</taxon>
        <taxon>Mucoromycota</taxon>
        <taxon>Mucoromycotina</taxon>
        <taxon>Mucoromycetes</taxon>
        <taxon>Mucorales</taxon>
        <taxon>Mucorineae</taxon>
        <taxon>Mucoraceae</taxon>
        <taxon>Parasitella</taxon>
    </lineage>
</organism>
<dbReference type="GO" id="GO:0006021">
    <property type="term" value="P:inositol biosynthetic process"/>
    <property type="evidence" value="ECO:0007669"/>
    <property type="project" value="UniProtKB-UniPathway"/>
</dbReference>
<dbReference type="PRINTS" id="PR00377">
    <property type="entry name" value="IMPHPHTASES"/>
</dbReference>
<dbReference type="STRING" id="35722.A0A0B7MS49"/>
<protein>
    <recommendedName>
        <fullName evidence="8">Inositol-1-monophosphatase</fullName>
        <ecNumber evidence="8">3.1.3.25</ecNumber>
    </recommendedName>
</protein>
<feature type="binding site" evidence="7">
    <location>
        <position position="99"/>
    </location>
    <ligand>
        <name>Mg(2+)</name>
        <dbReference type="ChEBI" id="CHEBI:18420"/>
        <label>1</label>
        <note>catalytic</note>
    </ligand>
</feature>
<gene>
    <name evidence="10" type="primary">PARPA_01186.1 scaffold 1359</name>
</gene>
<evidence type="ECO:0000256" key="2">
    <source>
        <dbReference type="ARBA" id="ARBA00001946"/>
    </source>
</evidence>
<dbReference type="Gene3D" id="3.30.540.10">
    <property type="entry name" value="Fructose-1,6-Bisphosphatase, subunit A, domain 1"/>
    <property type="match status" value="1"/>
</dbReference>
<dbReference type="GO" id="GO:0046872">
    <property type="term" value="F:metal ion binding"/>
    <property type="evidence" value="ECO:0007669"/>
    <property type="project" value="UniProtKB-KW"/>
</dbReference>
<dbReference type="AlphaFoldDB" id="A0A0B7MS49"/>
<comment type="pathway">
    <text evidence="8">Polyol metabolism; myo-inositol biosynthesis; myo-inositol from D-glucose 6-phosphate: step 2/2.</text>
</comment>
<dbReference type="EMBL" id="LN719426">
    <property type="protein sequence ID" value="CEP07877.1"/>
    <property type="molecule type" value="Genomic_DNA"/>
</dbReference>
<proteinExistence type="inferred from homology"/>
<dbReference type="SUPFAM" id="SSF56655">
    <property type="entry name" value="Carbohydrate phosphatase"/>
    <property type="match status" value="1"/>
</dbReference>
<evidence type="ECO:0000313" key="10">
    <source>
        <dbReference type="EMBL" id="CEP07877.1"/>
    </source>
</evidence>
<dbReference type="UniPathway" id="UPA00823">
    <property type="reaction ID" value="UER00788"/>
</dbReference>
<evidence type="ECO:0000256" key="8">
    <source>
        <dbReference type="RuleBase" id="RU364068"/>
    </source>
</evidence>
<sequence length="329" mass="36052">MLVEEARVQEYLDFAIDLAKEAGAIIKTAVESRMAGTGSNIELKKENPTDLVTETDKAVEQHIKERLSKTYPKHKFIGEETFASGTQSEFTHEPTWIVDPIDGTTNFIHGYPFVAVSIGLTINRIPTVGVVFNPLLNELYSAAKGKGAYLNSTQRLPLFNPPQPLDNLSGCLIATEAGSDRSKPVIDAKIAAIHDMLQKKSDAKPFAAEAHSVRTTGSAALNLCNVAKGIIDVYWEVGCWEWDVAAAIVIVTESGGLVVEGDNDKTNYEPVNIFCRKYLAIRAAQDEESQVKIASQMKDLIPTIDAPRDPVPGGFERKEHNSDSQSFLY</sequence>
<keyword evidence="5 8" id="KW-0378">Hydrolase</keyword>
<name>A0A0B7MS49_9FUNG</name>
<dbReference type="InterPro" id="IPR020550">
    <property type="entry name" value="Inositol_monophosphatase_CS"/>
</dbReference>
<comment type="catalytic activity">
    <reaction evidence="1 8">
        <text>a myo-inositol phosphate + H2O = myo-inositol + phosphate</text>
        <dbReference type="Rhea" id="RHEA:24056"/>
        <dbReference type="ChEBI" id="CHEBI:15377"/>
        <dbReference type="ChEBI" id="CHEBI:17268"/>
        <dbReference type="ChEBI" id="CHEBI:43474"/>
        <dbReference type="ChEBI" id="CHEBI:84139"/>
        <dbReference type="EC" id="3.1.3.25"/>
    </reaction>
</comment>
<comment type="cofactor">
    <cofactor evidence="2 7 8">
        <name>Mg(2+)</name>
        <dbReference type="ChEBI" id="CHEBI:18420"/>
    </cofactor>
</comment>
<dbReference type="OrthoDB" id="10254945at2759"/>
<dbReference type="GO" id="GO:0046854">
    <property type="term" value="P:phosphatidylinositol phosphate biosynthetic process"/>
    <property type="evidence" value="ECO:0007669"/>
    <property type="project" value="InterPro"/>
</dbReference>
<evidence type="ECO:0000256" key="1">
    <source>
        <dbReference type="ARBA" id="ARBA00001033"/>
    </source>
</evidence>
<feature type="binding site" evidence="7">
    <location>
        <position position="243"/>
    </location>
    <ligand>
        <name>Mg(2+)</name>
        <dbReference type="ChEBI" id="CHEBI:18420"/>
        <label>1</label>
        <note>catalytic</note>
    </ligand>
</feature>
<feature type="binding site" evidence="7">
    <location>
        <position position="101"/>
    </location>
    <ligand>
        <name>Mg(2+)</name>
        <dbReference type="ChEBI" id="CHEBI:18420"/>
        <label>1</label>
        <note>catalytic</note>
    </ligand>
</feature>
<dbReference type="GO" id="GO:0008934">
    <property type="term" value="F:inositol monophosphate 1-phosphatase activity"/>
    <property type="evidence" value="ECO:0007669"/>
    <property type="project" value="InterPro"/>
</dbReference>
<dbReference type="GO" id="GO:0007165">
    <property type="term" value="P:signal transduction"/>
    <property type="evidence" value="ECO:0007669"/>
    <property type="project" value="TreeGrafter"/>
</dbReference>
<dbReference type="Gene3D" id="3.40.190.80">
    <property type="match status" value="1"/>
</dbReference>
<evidence type="ECO:0000256" key="9">
    <source>
        <dbReference type="SAM" id="MobiDB-lite"/>
    </source>
</evidence>
<keyword evidence="11" id="KW-1185">Reference proteome</keyword>
<feature type="binding site" evidence="7">
    <location>
        <position position="102"/>
    </location>
    <ligand>
        <name>Mg(2+)</name>
        <dbReference type="ChEBI" id="CHEBI:18420"/>
        <label>1</label>
        <note>catalytic</note>
    </ligand>
</feature>
<dbReference type="FunFam" id="3.30.540.10:FF:000004">
    <property type="entry name" value="Inositol-1-monophosphatase"/>
    <property type="match status" value="1"/>
</dbReference>
<keyword evidence="6 7" id="KW-0460">Magnesium</keyword>
<dbReference type="InterPro" id="IPR033942">
    <property type="entry name" value="IMPase"/>
</dbReference>
<dbReference type="PANTHER" id="PTHR20854">
    <property type="entry name" value="INOSITOL MONOPHOSPHATASE"/>
    <property type="match status" value="1"/>
</dbReference>
<comment type="similarity">
    <text evidence="3 8">Belongs to the inositol monophosphatase superfamily.</text>
</comment>
<dbReference type="EC" id="3.1.3.25" evidence="8"/>
<evidence type="ECO:0000313" key="11">
    <source>
        <dbReference type="Proteomes" id="UP000054107"/>
    </source>
</evidence>
<evidence type="ECO:0000256" key="5">
    <source>
        <dbReference type="ARBA" id="ARBA00022801"/>
    </source>
</evidence>
<feature type="region of interest" description="Disordered" evidence="9">
    <location>
        <begin position="304"/>
        <end position="329"/>
    </location>
</feature>
<accession>A0A0B7MS49</accession>
<reference evidence="10 11" key="1">
    <citation type="submission" date="2014-09" db="EMBL/GenBank/DDBJ databases">
        <authorList>
            <person name="Ellenberger Sabrina"/>
        </authorList>
    </citation>
    <scope>NUCLEOTIDE SEQUENCE [LARGE SCALE GENOMIC DNA]</scope>
    <source>
        <strain evidence="10 11">CBS 412.66</strain>
    </source>
</reference>
<evidence type="ECO:0000256" key="6">
    <source>
        <dbReference type="ARBA" id="ARBA00022842"/>
    </source>
</evidence>
<dbReference type="CDD" id="cd01639">
    <property type="entry name" value="IMPase"/>
    <property type="match status" value="1"/>
</dbReference>
<dbReference type="InterPro" id="IPR000760">
    <property type="entry name" value="Inositol_monophosphatase-like"/>
</dbReference>
<dbReference type="PANTHER" id="PTHR20854:SF4">
    <property type="entry name" value="INOSITOL-1-MONOPHOSPHATASE-RELATED"/>
    <property type="match status" value="1"/>
</dbReference>
<feature type="binding site" evidence="7">
    <location>
        <position position="79"/>
    </location>
    <ligand>
        <name>Mg(2+)</name>
        <dbReference type="ChEBI" id="CHEBI:18420"/>
        <label>1</label>
        <note>catalytic</note>
    </ligand>
</feature>
<dbReference type="Proteomes" id="UP000054107">
    <property type="component" value="Unassembled WGS sequence"/>
</dbReference>
<evidence type="ECO:0000256" key="4">
    <source>
        <dbReference type="ARBA" id="ARBA00022723"/>
    </source>
</evidence>
<keyword evidence="4 7" id="KW-0479">Metal-binding</keyword>
<dbReference type="InterPro" id="IPR020583">
    <property type="entry name" value="Inositol_monoP_metal-BS"/>
</dbReference>
<evidence type="ECO:0000256" key="7">
    <source>
        <dbReference type="PIRSR" id="PIRSR600760-2"/>
    </source>
</evidence>
<evidence type="ECO:0000256" key="3">
    <source>
        <dbReference type="ARBA" id="ARBA00009759"/>
    </source>
</evidence>
<dbReference type="PROSITE" id="PS00629">
    <property type="entry name" value="IMP_1"/>
    <property type="match status" value="1"/>
</dbReference>
<dbReference type="PROSITE" id="PS00630">
    <property type="entry name" value="IMP_2"/>
    <property type="match status" value="1"/>
</dbReference>